<evidence type="ECO:0000256" key="12">
    <source>
        <dbReference type="ARBA" id="ARBA00023187"/>
    </source>
</evidence>
<evidence type="ECO:0000256" key="13">
    <source>
        <dbReference type="ARBA" id="ARBA00023204"/>
    </source>
</evidence>
<keyword evidence="7 16" id="KW-0747">Spliceosome</keyword>
<dbReference type="InterPro" id="IPR003613">
    <property type="entry name" value="Ubox_domain"/>
</dbReference>
<dbReference type="Proteomes" id="UP000800235">
    <property type="component" value="Unassembled WGS sequence"/>
</dbReference>
<dbReference type="InterPro" id="IPR013083">
    <property type="entry name" value="Znf_RING/FYVE/PHD"/>
</dbReference>
<proteinExistence type="inferred from homology"/>
<evidence type="ECO:0000256" key="9">
    <source>
        <dbReference type="ARBA" id="ARBA00022763"/>
    </source>
</evidence>
<keyword evidence="13 16" id="KW-0234">DNA repair</keyword>
<evidence type="ECO:0000256" key="8">
    <source>
        <dbReference type="ARBA" id="ARBA00022737"/>
    </source>
</evidence>
<dbReference type="OrthoDB" id="687049at2759"/>
<comment type="pathway">
    <text evidence="2 16">Protein modification; protein ubiquitination.</text>
</comment>
<evidence type="ECO:0000256" key="2">
    <source>
        <dbReference type="ARBA" id="ARBA00004906"/>
    </source>
</evidence>
<dbReference type="InterPro" id="IPR024977">
    <property type="entry name" value="Apc4-like_WD40_dom"/>
</dbReference>
<dbReference type="GO" id="GO:0003755">
    <property type="term" value="F:peptidyl-prolyl cis-trans isomerase activity"/>
    <property type="evidence" value="ECO:0007669"/>
    <property type="project" value="UniProtKB-KW"/>
</dbReference>
<keyword evidence="10 16" id="KW-0833">Ubl conjugation pathway</keyword>
<dbReference type="GO" id="GO:0006281">
    <property type="term" value="P:DNA repair"/>
    <property type="evidence" value="ECO:0007669"/>
    <property type="project" value="UniProtKB-KW"/>
</dbReference>
<dbReference type="Gene3D" id="3.30.40.10">
    <property type="entry name" value="Zinc/RING finger domain, C3HC4 (zinc finger)"/>
    <property type="match status" value="1"/>
</dbReference>
<dbReference type="PANTHER" id="PTHR43995">
    <property type="entry name" value="PRE-MRNA-PROCESSING FACTOR 19"/>
    <property type="match status" value="1"/>
</dbReference>
<reference evidence="18" key="1">
    <citation type="journal article" date="2020" name="Stud. Mycol.">
        <title>101 Dothideomycetes genomes: a test case for predicting lifestyles and emergence of pathogens.</title>
        <authorList>
            <person name="Haridas S."/>
            <person name="Albert R."/>
            <person name="Binder M."/>
            <person name="Bloem J."/>
            <person name="Labutti K."/>
            <person name="Salamov A."/>
            <person name="Andreopoulos B."/>
            <person name="Baker S."/>
            <person name="Barry K."/>
            <person name="Bills G."/>
            <person name="Bluhm B."/>
            <person name="Cannon C."/>
            <person name="Castanera R."/>
            <person name="Culley D."/>
            <person name="Daum C."/>
            <person name="Ezra D."/>
            <person name="Gonzalez J."/>
            <person name="Henrissat B."/>
            <person name="Kuo A."/>
            <person name="Liang C."/>
            <person name="Lipzen A."/>
            <person name="Lutzoni F."/>
            <person name="Magnuson J."/>
            <person name="Mondo S."/>
            <person name="Nolan M."/>
            <person name="Ohm R."/>
            <person name="Pangilinan J."/>
            <person name="Park H.-J."/>
            <person name="Ramirez L."/>
            <person name="Alfaro M."/>
            <person name="Sun H."/>
            <person name="Tritt A."/>
            <person name="Yoshinaga Y."/>
            <person name="Zwiers L.-H."/>
            <person name="Turgeon B."/>
            <person name="Goodwin S."/>
            <person name="Spatafora J."/>
            <person name="Crous P."/>
            <person name="Grigoriev I."/>
        </authorList>
    </citation>
    <scope>NUCLEOTIDE SEQUENCE</scope>
    <source>
        <strain evidence="18">CBS 130266</strain>
    </source>
</reference>
<dbReference type="FunFam" id="3.30.40.10:FF:000027">
    <property type="entry name" value="Pre-mRNA-processing factor 19, putative"/>
    <property type="match status" value="1"/>
</dbReference>
<keyword evidence="14 16" id="KW-0539">Nucleus</keyword>
<dbReference type="GO" id="GO:0071006">
    <property type="term" value="C:U2-type catalytic step 1 spliceosome"/>
    <property type="evidence" value="ECO:0007669"/>
    <property type="project" value="TreeGrafter"/>
</dbReference>
<dbReference type="PANTHER" id="PTHR43995:SF1">
    <property type="entry name" value="PRE-MRNA-PROCESSING FACTOR 19"/>
    <property type="match status" value="1"/>
</dbReference>
<dbReference type="SUPFAM" id="SSF57850">
    <property type="entry name" value="RING/U-box"/>
    <property type="match status" value="1"/>
</dbReference>
<keyword evidence="11" id="KW-0697">Rotamase</keyword>
<dbReference type="Pfam" id="PF12894">
    <property type="entry name" value="ANAPC4_WD40"/>
    <property type="match status" value="1"/>
</dbReference>
<evidence type="ECO:0000256" key="1">
    <source>
        <dbReference type="ARBA" id="ARBA00004123"/>
    </source>
</evidence>
<dbReference type="SMART" id="SM00320">
    <property type="entry name" value="WD40"/>
    <property type="match status" value="6"/>
</dbReference>
<name>A0A9P4NHW9_9PEZI</name>
<keyword evidence="4 15" id="KW-0853">WD repeat</keyword>
<dbReference type="GO" id="GO:0070534">
    <property type="term" value="P:protein K63-linked ubiquitination"/>
    <property type="evidence" value="ECO:0007669"/>
    <property type="project" value="UniProtKB-UniRule"/>
</dbReference>
<dbReference type="InterPro" id="IPR013915">
    <property type="entry name" value="Prp19_cc"/>
</dbReference>
<feature type="repeat" description="WD" evidence="15">
    <location>
        <begin position="332"/>
        <end position="361"/>
    </location>
</feature>
<evidence type="ECO:0000256" key="16">
    <source>
        <dbReference type="RuleBase" id="RU367101"/>
    </source>
</evidence>
<dbReference type="PROSITE" id="PS50082">
    <property type="entry name" value="WD_REPEATS_2"/>
    <property type="match status" value="2"/>
</dbReference>
<comment type="catalytic activity">
    <reaction evidence="16">
        <text>S-ubiquitinyl-[E2 ubiquitin-conjugating enzyme]-L-cysteine + [acceptor protein]-L-lysine = [E2 ubiquitin-conjugating enzyme]-L-cysteine + N(6)-ubiquitinyl-[acceptor protein]-L-lysine.</text>
        <dbReference type="EC" id="2.3.2.27"/>
    </reaction>
</comment>
<dbReference type="InterPro" id="IPR036322">
    <property type="entry name" value="WD40_repeat_dom_sf"/>
</dbReference>
<keyword evidence="8" id="KW-0677">Repeat</keyword>
<comment type="caution">
    <text evidence="18">The sequence shown here is derived from an EMBL/GenBank/DDBJ whole genome shotgun (WGS) entry which is preliminary data.</text>
</comment>
<dbReference type="SMART" id="SM00504">
    <property type="entry name" value="Ubox"/>
    <property type="match status" value="1"/>
</dbReference>
<comment type="subcellular location">
    <subcellularLocation>
        <location evidence="1 16">Nucleus</location>
    </subcellularLocation>
</comment>
<evidence type="ECO:0000259" key="17">
    <source>
        <dbReference type="PROSITE" id="PS51698"/>
    </source>
</evidence>
<sequence>MLCAISGEAPQTPVASLKSGSIFEKRLIESYIADHGTDPVTGEDLTPSDLIELKNARAVRPRPPTLTSIPALLSTFQDEWDALALETYTLKQSLAQTRQELSTALYDYEGALRVIAKISRERDEAREALGKISVKGGAGGGGGSNGDDAMQVDSESLPEGIVAKIEETQQKLSTTRRKRPVPKDWATAETIQSFETTEYPEAALPGSRALAVDESGDLALFGGIDGIAIVYSTSEKKTVYTLKCGGPVTSALWWDNKPVVALATGAIKIFEDGSEIGGFSVHAGAATGLSLHPSGDILASVGSDKSYVLYDLTSMSQVTRVFTNSELTCGTFHPDGHLFAAGGRDGQIKLYTLTTSSNSANFDTPSSVISLSFSENGTWLASASEGSTDVTIWDLRKMNVIKTVEVGSAVGGVRWDWTGQFLAVAAKGGVAVVGYNKGSKSWRELVRKAVRGSEVAWGNKGSSLVLLDGEGGLVTLG</sequence>
<feature type="domain" description="U-box" evidence="17">
    <location>
        <begin position="1"/>
        <end position="70"/>
    </location>
</feature>
<evidence type="ECO:0000256" key="10">
    <source>
        <dbReference type="ARBA" id="ARBA00022786"/>
    </source>
</evidence>
<evidence type="ECO:0000256" key="15">
    <source>
        <dbReference type="PROSITE-ProRule" id="PRU00221"/>
    </source>
</evidence>
<evidence type="ECO:0000256" key="4">
    <source>
        <dbReference type="ARBA" id="ARBA00022574"/>
    </source>
</evidence>
<organism evidence="18 19">
    <name type="scientific">Tothia fuscella</name>
    <dbReference type="NCBI Taxonomy" id="1048955"/>
    <lineage>
        <taxon>Eukaryota</taxon>
        <taxon>Fungi</taxon>
        <taxon>Dikarya</taxon>
        <taxon>Ascomycota</taxon>
        <taxon>Pezizomycotina</taxon>
        <taxon>Dothideomycetes</taxon>
        <taxon>Pleosporomycetidae</taxon>
        <taxon>Venturiales</taxon>
        <taxon>Cylindrosympodiaceae</taxon>
        <taxon>Tothia</taxon>
    </lineage>
</organism>
<dbReference type="GO" id="GO:0005737">
    <property type="term" value="C:cytoplasm"/>
    <property type="evidence" value="ECO:0007669"/>
    <property type="project" value="TreeGrafter"/>
</dbReference>
<dbReference type="InterPro" id="IPR055340">
    <property type="entry name" value="RING-Ubox_PRP19"/>
</dbReference>
<dbReference type="GO" id="GO:0061630">
    <property type="term" value="F:ubiquitin protein ligase activity"/>
    <property type="evidence" value="ECO:0007669"/>
    <property type="project" value="UniProtKB-UniRule"/>
</dbReference>
<protein>
    <recommendedName>
        <fullName evidence="16">Pre-mRNA-processing factor 19</fullName>
        <ecNumber evidence="16">2.3.2.27</ecNumber>
    </recommendedName>
</protein>
<dbReference type="InterPro" id="IPR038959">
    <property type="entry name" value="Prp19"/>
</dbReference>
<comment type="function">
    <text evidence="16">Ubiquitin-protein ligase which is mainly involved pre-mRNA splicing and DNA repair. Required for pre-mRNA splicing as component of the spliceosome.</text>
</comment>
<dbReference type="GO" id="GO:0000974">
    <property type="term" value="C:Prp19 complex"/>
    <property type="evidence" value="ECO:0007669"/>
    <property type="project" value="UniProtKB-UniRule"/>
</dbReference>
<keyword evidence="6 16" id="KW-0808">Transferase</keyword>
<comment type="subunit">
    <text evidence="16">Homotetramer.</text>
</comment>
<dbReference type="Gene3D" id="2.130.10.10">
    <property type="entry name" value="YVTN repeat-like/Quinoprotein amine dehydrogenase"/>
    <property type="match status" value="1"/>
</dbReference>
<dbReference type="InterPro" id="IPR015943">
    <property type="entry name" value="WD40/YVTN_repeat-like_dom_sf"/>
</dbReference>
<dbReference type="EMBL" id="MU007097">
    <property type="protein sequence ID" value="KAF2421558.1"/>
    <property type="molecule type" value="Genomic_DNA"/>
</dbReference>
<evidence type="ECO:0000256" key="6">
    <source>
        <dbReference type="ARBA" id="ARBA00022679"/>
    </source>
</evidence>
<dbReference type="PROSITE" id="PS51698">
    <property type="entry name" value="U_BOX"/>
    <property type="match status" value="1"/>
</dbReference>
<keyword evidence="19" id="KW-1185">Reference proteome</keyword>
<dbReference type="AlphaFoldDB" id="A0A9P4NHW9"/>
<evidence type="ECO:0000256" key="14">
    <source>
        <dbReference type="ARBA" id="ARBA00023242"/>
    </source>
</evidence>
<evidence type="ECO:0000256" key="3">
    <source>
        <dbReference type="ARBA" id="ARBA00006388"/>
    </source>
</evidence>
<accession>A0A9P4NHW9</accession>
<gene>
    <name evidence="18" type="ORF">EJ08DRAFT_682925</name>
</gene>
<dbReference type="CDD" id="cd16656">
    <property type="entry name" value="RING-Ubox_PRP19"/>
    <property type="match status" value="1"/>
</dbReference>
<evidence type="ECO:0000256" key="7">
    <source>
        <dbReference type="ARBA" id="ARBA00022728"/>
    </source>
</evidence>
<dbReference type="SUPFAM" id="SSF50978">
    <property type="entry name" value="WD40 repeat-like"/>
    <property type="match status" value="1"/>
</dbReference>
<dbReference type="InterPro" id="IPR001680">
    <property type="entry name" value="WD40_rpt"/>
</dbReference>
<keyword evidence="9 16" id="KW-0227">DNA damage</keyword>
<comment type="similarity">
    <text evidence="3 16">Belongs to the WD repeat PRP19 family.</text>
</comment>
<dbReference type="GO" id="GO:0000398">
    <property type="term" value="P:mRNA splicing, via spliceosome"/>
    <property type="evidence" value="ECO:0007669"/>
    <property type="project" value="InterPro"/>
</dbReference>
<keyword evidence="5 16" id="KW-0507">mRNA processing</keyword>
<evidence type="ECO:0000256" key="5">
    <source>
        <dbReference type="ARBA" id="ARBA00022664"/>
    </source>
</evidence>
<evidence type="ECO:0000256" key="11">
    <source>
        <dbReference type="ARBA" id="ARBA00023110"/>
    </source>
</evidence>
<keyword evidence="12 16" id="KW-0508">mRNA splicing</keyword>
<dbReference type="EC" id="2.3.2.27" evidence="16"/>
<feature type="repeat" description="WD" evidence="15">
    <location>
        <begin position="279"/>
        <end position="320"/>
    </location>
</feature>
<evidence type="ECO:0000313" key="18">
    <source>
        <dbReference type="EMBL" id="KAF2421558.1"/>
    </source>
</evidence>
<evidence type="ECO:0000313" key="19">
    <source>
        <dbReference type="Proteomes" id="UP000800235"/>
    </source>
</evidence>
<keyword evidence="11" id="KW-0413">Isomerase</keyword>
<dbReference type="Pfam" id="PF08606">
    <property type="entry name" value="Prp19"/>
    <property type="match status" value="1"/>
</dbReference>